<evidence type="ECO:0000313" key="3">
    <source>
        <dbReference type="Proteomes" id="UP001602322"/>
    </source>
</evidence>
<accession>A0ABW6XDN4</accession>
<feature type="region of interest" description="Disordered" evidence="1">
    <location>
        <begin position="1"/>
        <end position="29"/>
    </location>
</feature>
<dbReference type="EMBL" id="JBIBEG010000009">
    <property type="protein sequence ID" value="MFF5899863.1"/>
    <property type="molecule type" value="Genomic_DNA"/>
</dbReference>
<proteinExistence type="predicted"/>
<dbReference type="RefSeq" id="WP_387907314.1">
    <property type="nucleotide sequence ID" value="NZ_JBIBEG010000009.1"/>
</dbReference>
<organism evidence="2 3">
    <name type="scientific">Streptomyces argenteolus</name>
    <dbReference type="NCBI Taxonomy" id="67274"/>
    <lineage>
        <taxon>Bacteria</taxon>
        <taxon>Bacillati</taxon>
        <taxon>Actinomycetota</taxon>
        <taxon>Actinomycetes</taxon>
        <taxon>Kitasatosporales</taxon>
        <taxon>Streptomycetaceae</taxon>
        <taxon>Streptomyces</taxon>
    </lineage>
</organism>
<protein>
    <submittedName>
        <fullName evidence="2">Uncharacterized protein</fullName>
    </submittedName>
</protein>
<evidence type="ECO:0000256" key="1">
    <source>
        <dbReference type="SAM" id="MobiDB-lite"/>
    </source>
</evidence>
<comment type="caution">
    <text evidence="2">The sequence shown here is derived from an EMBL/GenBank/DDBJ whole genome shotgun (WGS) entry which is preliminary data.</text>
</comment>
<feature type="region of interest" description="Disordered" evidence="1">
    <location>
        <begin position="44"/>
        <end position="84"/>
    </location>
</feature>
<dbReference type="Proteomes" id="UP001602322">
    <property type="component" value="Unassembled WGS sequence"/>
</dbReference>
<sequence length="84" mass="8610">MAAGRAPRAPHDEAARVPRAPAPEFADLPELPTLPMLLGIGFWVPGAERPASGGDGSGSAVDRRVSSPTRQGEGRPLPGARSST</sequence>
<keyword evidence="3" id="KW-1185">Reference proteome</keyword>
<name>A0ABW6XDN4_9ACTN</name>
<feature type="compositionally biased region" description="Low complexity" evidence="1">
    <location>
        <begin position="17"/>
        <end position="26"/>
    </location>
</feature>
<reference evidence="2 3" key="1">
    <citation type="submission" date="2024-10" db="EMBL/GenBank/DDBJ databases">
        <title>The Natural Products Discovery Center: Release of the First 8490 Sequenced Strains for Exploring Actinobacteria Biosynthetic Diversity.</title>
        <authorList>
            <person name="Kalkreuter E."/>
            <person name="Kautsar S.A."/>
            <person name="Yang D."/>
            <person name="Bader C.D."/>
            <person name="Teijaro C.N."/>
            <person name="Fluegel L."/>
            <person name="Davis C.M."/>
            <person name="Simpson J.R."/>
            <person name="Lauterbach L."/>
            <person name="Steele A.D."/>
            <person name="Gui C."/>
            <person name="Meng S."/>
            <person name="Li G."/>
            <person name="Viehrig K."/>
            <person name="Ye F."/>
            <person name="Su P."/>
            <person name="Kiefer A.F."/>
            <person name="Nichols A."/>
            <person name="Cepeda A.J."/>
            <person name="Yan W."/>
            <person name="Fan B."/>
            <person name="Jiang Y."/>
            <person name="Adhikari A."/>
            <person name="Zheng C.-J."/>
            <person name="Schuster L."/>
            <person name="Cowan T.M."/>
            <person name="Smanski M.J."/>
            <person name="Chevrette M.G."/>
            <person name="De Carvalho L.P.S."/>
            <person name="Shen B."/>
        </authorList>
    </citation>
    <scope>NUCLEOTIDE SEQUENCE [LARGE SCALE GENOMIC DNA]</scope>
    <source>
        <strain evidence="2 3">NPDC012540</strain>
    </source>
</reference>
<gene>
    <name evidence="2" type="ORF">ACFY8O_28585</name>
</gene>
<evidence type="ECO:0000313" key="2">
    <source>
        <dbReference type="EMBL" id="MFF5899863.1"/>
    </source>
</evidence>